<evidence type="ECO:0000313" key="4">
    <source>
        <dbReference type="Proteomes" id="UP001295423"/>
    </source>
</evidence>
<evidence type="ECO:0000256" key="2">
    <source>
        <dbReference type="SAM" id="SignalP"/>
    </source>
</evidence>
<protein>
    <submittedName>
        <fullName evidence="3">Uncharacterized protein</fullName>
    </submittedName>
</protein>
<keyword evidence="1" id="KW-0812">Transmembrane</keyword>
<feature type="transmembrane region" description="Helical" evidence="1">
    <location>
        <begin position="107"/>
        <end position="127"/>
    </location>
</feature>
<name>A0AAD2CBI8_9STRA</name>
<feature type="transmembrane region" description="Helical" evidence="1">
    <location>
        <begin position="171"/>
        <end position="192"/>
    </location>
</feature>
<keyword evidence="4" id="KW-1185">Reference proteome</keyword>
<feature type="transmembrane region" description="Helical" evidence="1">
    <location>
        <begin position="147"/>
        <end position="164"/>
    </location>
</feature>
<keyword evidence="2" id="KW-0732">Signal</keyword>
<keyword evidence="1" id="KW-0472">Membrane</keyword>
<gene>
    <name evidence="3" type="ORF">CYCCA115_LOCUS128</name>
</gene>
<dbReference type="InterPro" id="IPR021414">
    <property type="entry name" value="DUF3054"/>
</dbReference>
<feature type="signal peptide" evidence="2">
    <location>
        <begin position="1"/>
        <end position="21"/>
    </location>
</feature>
<dbReference type="PANTHER" id="PTHR35283:SF3">
    <property type="entry name" value="T12C22.21 PROTEIN"/>
    <property type="match status" value="1"/>
</dbReference>
<feature type="transmembrane region" description="Helical" evidence="1">
    <location>
        <begin position="78"/>
        <end position="95"/>
    </location>
</feature>
<evidence type="ECO:0000256" key="1">
    <source>
        <dbReference type="SAM" id="Phobius"/>
    </source>
</evidence>
<dbReference type="Proteomes" id="UP001295423">
    <property type="component" value="Unassembled WGS sequence"/>
</dbReference>
<dbReference type="Pfam" id="PF11255">
    <property type="entry name" value="DUF3054"/>
    <property type="match status" value="1"/>
</dbReference>
<dbReference type="EMBL" id="CAKOGP040000001">
    <property type="protein sequence ID" value="CAJ1893666.1"/>
    <property type="molecule type" value="Genomic_DNA"/>
</dbReference>
<dbReference type="PANTHER" id="PTHR35283">
    <property type="entry name" value="T12C22.21 PROTEIN"/>
    <property type="match status" value="1"/>
</dbReference>
<organism evidence="3 4">
    <name type="scientific">Cylindrotheca closterium</name>
    <dbReference type="NCBI Taxonomy" id="2856"/>
    <lineage>
        <taxon>Eukaryota</taxon>
        <taxon>Sar</taxon>
        <taxon>Stramenopiles</taxon>
        <taxon>Ochrophyta</taxon>
        <taxon>Bacillariophyta</taxon>
        <taxon>Bacillariophyceae</taxon>
        <taxon>Bacillariophycidae</taxon>
        <taxon>Bacillariales</taxon>
        <taxon>Bacillariaceae</taxon>
        <taxon>Cylindrotheca</taxon>
    </lineage>
</organism>
<dbReference type="AlphaFoldDB" id="A0AAD2CBI8"/>
<reference evidence="3" key="1">
    <citation type="submission" date="2023-08" db="EMBL/GenBank/DDBJ databases">
        <authorList>
            <person name="Audoor S."/>
            <person name="Bilcke G."/>
        </authorList>
    </citation>
    <scope>NUCLEOTIDE SEQUENCE</scope>
</reference>
<sequence length="203" mass="21440">MNVFSGLLLMLALLSLSVSNAFTGPSSYRPISLPTTQRQNLIQVVNSPVDTTSSHVPTQLFMSESPDETVPTTPLDRPVLAAIDAVAILVFAAVGKASHAPDGSIDFLSVGMTAFPFLLSWFLTAPLMGCFTPGATSDIKSAVVQTGKGWIVAVPLGCALRGIIKGYVPPVPFVIVTLIATLVILIIGRSAYTALSELYVEMF</sequence>
<proteinExistence type="predicted"/>
<comment type="caution">
    <text evidence="3">The sequence shown here is derived from an EMBL/GenBank/DDBJ whole genome shotgun (WGS) entry which is preliminary data.</text>
</comment>
<keyword evidence="1" id="KW-1133">Transmembrane helix</keyword>
<evidence type="ECO:0000313" key="3">
    <source>
        <dbReference type="EMBL" id="CAJ1893666.1"/>
    </source>
</evidence>
<feature type="chain" id="PRO_5042029306" evidence="2">
    <location>
        <begin position="22"/>
        <end position="203"/>
    </location>
</feature>
<accession>A0AAD2CBI8</accession>